<evidence type="ECO:0000256" key="1">
    <source>
        <dbReference type="SAM" id="SignalP"/>
    </source>
</evidence>
<dbReference type="AlphaFoldDB" id="A0A0A9ADI0"/>
<sequence length="72" mass="8202">MIKRSVLFCLLLGEISATAPLKLCYSWLLSFMTKVVTNSPATAVLNMLGMQYYSWHNTLVLRLFSLLLWEGC</sequence>
<protein>
    <recommendedName>
        <fullName evidence="3">Secreted protein</fullName>
    </recommendedName>
</protein>
<evidence type="ECO:0008006" key="3">
    <source>
        <dbReference type="Google" id="ProtNLM"/>
    </source>
</evidence>
<dbReference type="EMBL" id="GBRH01248206">
    <property type="protein sequence ID" value="JAD49689.1"/>
    <property type="molecule type" value="Transcribed_RNA"/>
</dbReference>
<organism evidence="2">
    <name type="scientific">Arundo donax</name>
    <name type="common">Giant reed</name>
    <name type="synonym">Donax arundinaceus</name>
    <dbReference type="NCBI Taxonomy" id="35708"/>
    <lineage>
        <taxon>Eukaryota</taxon>
        <taxon>Viridiplantae</taxon>
        <taxon>Streptophyta</taxon>
        <taxon>Embryophyta</taxon>
        <taxon>Tracheophyta</taxon>
        <taxon>Spermatophyta</taxon>
        <taxon>Magnoliopsida</taxon>
        <taxon>Liliopsida</taxon>
        <taxon>Poales</taxon>
        <taxon>Poaceae</taxon>
        <taxon>PACMAD clade</taxon>
        <taxon>Arundinoideae</taxon>
        <taxon>Arundineae</taxon>
        <taxon>Arundo</taxon>
    </lineage>
</organism>
<accession>A0A0A9ADI0</accession>
<keyword evidence="1" id="KW-0732">Signal</keyword>
<reference evidence="2" key="1">
    <citation type="submission" date="2014-09" db="EMBL/GenBank/DDBJ databases">
        <authorList>
            <person name="Magalhaes I.L.F."/>
            <person name="Oliveira U."/>
            <person name="Santos F.R."/>
            <person name="Vidigal T.H.D.A."/>
            <person name="Brescovit A.D."/>
            <person name="Santos A.J."/>
        </authorList>
    </citation>
    <scope>NUCLEOTIDE SEQUENCE</scope>
    <source>
        <tissue evidence="2">Shoot tissue taken approximately 20 cm above the soil surface</tissue>
    </source>
</reference>
<proteinExistence type="predicted"/>
<name>A0A0A9ADI0_ARUDO</name>
<feature type="signal peptide" evidence="1">
    <location>
        <begin position="1"/>
        <end position="17"/>
    </location>
</feature>
<reference evidence="2" key="2">
    <citation type="journal article" date="2015" name="Data Brief">
        <title>Shoot transcriptome of the giant reed, Arundo donax.</title>
        <authorList>
            <person name="Barrero R.A."/>
            <person name="Guerrero F.D."/>
            <person name="Moolhuijzen P."/>
            <person name="Goolsby J.A."/>
            <person name="Tidwell J."/>
            <person name="Bellgard S.E."/>
            <person name="Bellgard M.I."/>
        </authorList>
    </citation>
    <scope>NUCLEOTIDE SEQUENCE</scope>
    <source>
        <tissue evidence="2">Shoot tissue taken approximately 20 cm above the soil surface</tissue>
    </source>
</reference>
<evidence type="ECO:0000313" key="2">
    <source>
        <dbReference type="EMBL" id="JAD49689.1"/>
    </source>
</evidence>
<feature type="chain" id="PRO_5002062527" description="Secreted protein" evidence="1">
    <location>
        <begin position="18"/>
        <end position="72"/>
    </location>
</feature>